<organism evidence="2 3">
    <name type="scientific">Polychaeton citri CBS 116435</name>
    <dbReference type="NCBI Taxonomy" id="1314669"/>
    <lineage>
        <taxon>Eukaryota</taxon>
        <taxon>Fungi</taxon>
        <taxon>Dikarya</taxon>
        <taxon>Ascomycota</taxon>
        <taxon>Pezizomycotina</taxon>
        <taxon>Dothideomycetes</taxon>
        <taxon>Dothideomycetidae</taxon>
        <taxon>Capnodiales</taxon>
        <taxon>Capnodiaceae</taxon>
        <taxon>Polychaeton</taxon>
    </lineage>
</organism>
<keyword evidence="3" id="KW-1185">Reference proteome</keyword>
<comment type="caution">
    <text evidence="2">The sequence shown here is derived from an EMBL/GenBank/DDBJ whole genome shotgun (WGS) entry which is preliminary data.</text>
</comment>
<accession>A0A9P4QEL8</accession>
<evidence type="ECO:0000313" key="2">
    <source>
        <dbReference type="EMBL" id="KAF2723501.1"/>
    </source>
</evidence>
<keyword evidence="1" id="KW-0732">Signal</keyword>
<dbReference type="EMBL" id="MU003776">
    <property type="protein sequence ID" value="KAF2723501.1"/>
    <property type="molecule type" value="Genomic_DNA"/>
</dbReference>
<feature type="chain" id="PRO_5040314620" evidence="1">
    <location>
        <begin position="20"/>
        <end position="316"/>
    </location>
</feature>
<proteinExistence type="predicted"/>
<name>A0A9P4QEL8_9PEZI</name>
<evidence type="ECO:0000256" key="1">
    <source>
        <dbReference type="SAM" id="SignalP"/>
    </source>
</evidence>
<dbReference type="AlphaFoldDB" id="A0A9P4QEL8"/>
<sequence length="316" mass="32935">MKRDISALAALLLHSFVSAFHSSNQYPTEAALGYAPPDGTTTFLDASNNPNVSNSVAFVHFNGSDTTSNDVIAQNWTWTVKVSDVFMPNASTTNDSNLPVVPNAHVAYTTYDFSWPEPGGLNNAISTEANATGAPIQSCAWIISGLFPQKVSKSWDSSSSNCISALGAGCVQGLQNLISTASGTSCESQSVNLLDPDFTKACASSLNAIHSTEEGEAFWPRNFGNATASNAASLQKGEVFSYSLSPPYTPSNMSIFDSEADNLHVLALTGNTVNVLCNRGSGGGEVAATGSASSQTNVHMTIIGIVAVTAGMLGSW</sequence>
<feature type="signal peptide" evidence="1">
    <location>
        <begin position="1"/>
        <end position="19"/>
    </location>
</feature>
<evidence type="ECO:0000313" key="3">
    <source>
        <dbReference type="Proteomes" id="UP000799441"/>
    </source>
</evidence>
<protein>
    <submittedName>
        <fullName evidence="2">Uncharacterized protein</fullName>
    </submittedName>
</protein>
<dbReference type="Proteomes" id="UP000799441">
    <property type="component" value="Unassembled WGS sequence"/>
</dbReference>
<gene>
    <name evidence="2" type="ORF">K431DRAFT_344723</name>
</gene>
<dbReference type="OrthoDB" id="3629846at2759"/>
<reference evidence="2" key="1">
    <citation type="journal article" date="2020" name="Stud. Mycol.">
        <title>101 Dothideomycetes genomes: a test case for predicting lifestyles and emergence of pathogens.</title>
        <authorList>
            <person name="Haridas S."/>
            <person name="Albert R."/>
            <person name="Binder M."/>
            <person name="Bloem J."/>
            <person name="Labutti K."/>
            <person name="Salamov A."/>
            <person name="Andreopoulos B."/>
            <person name="Baker S."/>
            <person name="Barry K."/>
            <person name="Bills G."/>
            <person name="Bluhm B."/>
            <person name="Cannon C."/>
            <person name="Castanera R."/>
            <person name="Culley D."/>
            <person name="Daum C."/>
            <person name="Ezra D."/>
            <person name="Gonzalez J."/>
            <person name="Henrissat B."/>
            <person name="Kuo A."/>
            <person name="Liang C."/>
            <person name="Lipzen A."/>
            <person name="Lutzoni F."/>
            <person name="Magnuson J."/>
            <person name="Mondo S."/>
            <person name="Nolan M."/>
            <person name="Ohm R."/>
            <person name="Pangilinan J."/>
            <person name="Park H.-J."/>
            <person name="Ramirez L."/>
            <person name="Alfaro M."/>
            <person name="Sun H."/>
            <person name="Tritt A."/>
            <person name="Yoshinaga Y."/>
            <person name="Zwiers L.-H."/>
            <person name="Turgeon B."/>
            <person name="Goodwin S."/>
            <person name="Spatafora J."/>
            <person name="Crous P."/>
            <person name="Grigoriev I."/>
        </authorList>
    </citation>
    <scope>NUCLEOTIDE SEQUENCE</scope>
    <source>
        <strain evidence="2">CBS 116435</strain>
    </source>
</reference>